<gene>
    <name evidence="2" type="ORF">PCAR00345_LOCUS35554</name>
</gene>
<proteinExistence type="predicted"/>
<feature type="compositionally biased region" description="Polar residues" evidence="1">
    <location>
        <begin position="127"/>
        <end position="137"/>
    </location>
</feature>
<feature type="region of interest" description="Disordered" evidence="1">
    <location>
        <begin position="122"/>
        <end position="182"/>
    </location>
</feature>
<feature type="region of interest" description="Disordered" evidence="1">
    <location>
        <begin position="320"/>
        <end position="364"/>
    </location>
</feature>
<feature type="compositionally biased region" description="Basic and acidic residues" evidence="1">
    <location>
        <begin position="155"/>
        <end position="182"/>
    </location>
</feature>
<dbReference type="EMBL" id="HBIZ01055783">
    <property type="protein sequence ID" value="CAE0782851.1"/>
    <property type="molecule type" value="Transcribed_RNA"/>
</dbReference>
<feature type="region of interest" description="Disordered" evidence="1">
    <location>
        <begin position="1"/>
        <end position="28"/>
    </location>
</feature>
<name>A0A7S4FAD7_CHRCT</name>
<reference evidence="2" key="1">
    <citation type="submission" date="2021-01" db="EMBL/GenBank/DDBJ databases">
        <authorList>
            <person name="Corre E."/>
            <person name="Pelletier E."/>
            <person name="Niang G."/>
            <person name="Scheremetjew M."/>
            <person name="Finn R."/>
            <person name="Kale V."/>
            <person name="Holt S."/>
            <person name="Cochrane G."/>
            <person name="Meng A."/>
            <person name="Brown T."/>
            <person name="Cohen L."/>
        </authorList>
    </citation>
    <scope>NUCLEOTIDE SEQUENCE</scope>
    <source>
        <strain evidence="2">CCMP645</strain>
    </source>
</reference>
<feature type="region of interest" description="Disordered" evidence="1">
    <location>
        <begin position="73"/>
        <end position="98"/>
    </location>
</feature>
<evidence type="ECO:0000313" key="2">
    <source>
        <dbReference type="EMBL" id="CAE0782851.1"/>
    </source>
</evidence>
<feature type="region of interest" description="Disordered" evidence="1">
    <location>
        <begin position="252"/>
        <end position="282"/>
    </location>
</feature>
<evidence type="ECO:0000256" key="1">
    <source>
        <dbReference type="SAM" id="MobiDB-lite"/>
    </source>
</evidence>
<feature type="compositionally biased region" description="Polar residues" evidence="1">
    <location>
        <begin position="266"/>
        <end position="276"/>
    </location>
</feature>
<organism evidence="2">
    <name type="scientific">Chrysotila carterae</name>
    <name type="common">Marine alga</name>
    <name type="synonym">Syracosphaera carterae</name>
    <dbReference type="NCBI Taxonomy" id="13221"/>
    <lineage>
        <taxon>Eukaryota</taxon>
        <taxon>Haptista</taxon>
        <taxon>Haptophyta</taxon>
        <taxon>Prymnesiophyceae</taxon>
        <taxon>Isochrysidales</taxon>
        <taxon>Isochrysidaceae</taxon>
        <taxon>Chrysotila</taxon>
    </lineage>
</organism>
<accession>A0A7S4FAD7</accession>
<sequence>MHRMDRRKTSCGASSYTPRRSTATEVSGDVLNRIERAIQQLGATQEEHIRLTSDAHATLARVEHKTAEVARSMQYQAQPGSPPREMPAPSLRRGSGEARPGLAVPLALCHESRSDLRLHLSGEGPVATSQRFSSTHSIGEDSSESDDDGSDDGEYLSHHALTERAAPERAVSERGLSERGWNDTRSAAGSVRWDASASFASERRGAYSYTARTHSAANLPWKASRAFLSAESVTGARTARHDAARRLIAARAADSNEQDGHEHTSSPDLFSQSAFSSPLLKRPPATARPYYRKVTWRDEAMSHASRAELRALVRALQSQGRPAQRFPLKKPASARPVRAPSVVSSTAAHSATRAHAQELSPEMDSNPVLEWERMSEHGAAVRAIDFTTPGLACRAANLRPRGTLPTAVQRRPLGFAN</sequence>
<dbReference type="AlphaFoldDB" id="A0A7S4FAD7"/>
<feature type="compositionally biased region" description="Low complexity" evidence="1">
    <location>
        <begin position="339"/>
        <end position="354"/>
    </location>
</feature>
<feature type="compositionally biased region" description="Polar residues" evidence="1">
    <location>
        <begin position="11"/>
        <end position="25"/>
    </location>
</feature>
<protein>
    <submittedName>
        <fullName evidence="2">Uncharacterized protein</fullName>
    </submittedName>
</protein>
<feature type="compositionally biased region" description="Acidic residues" evidence="1">
    <location>
        <begin position="141"/>
        <end position="154"/>
    </location>
</feature>